<dbReference type="PANTHER" id="PTHR35936">
    <property type="entry name" value="MEMBRANE-BOUND LYTIC MUREIN TRANSGLYCOSYLASE F"/>
    <property type="match status" value="1"/>
</dbReference>
<dbReference type="InterPro" id="IPR001638">
    <property type="entry name" value="Solute-binding_3/MltF_N"/>
</dbReference>
<reference evidence="4" key="1">
    <citation type="submission" date="2022-01" db="EMBL/GenBank/DDBJ databases">
        <title>Colwellia maritima, isolated from seawater.</title>
        <authorList>
            <person name="Kristyanto S."/>
            <person name="Jung J."/>
            <person name="Jeon C.O."/>
        </authorList>
    </citation>
    <scope>NUCLEOTIDE SEQUENCE</scope>
    <source>
        <strain evidence="4">MSW7</strain>
    </source>
</reference>
<dbReference type="PANTHER" id="PTHR35936:SF35">
    <property type="entry name" value="L-CYSTINE-BINDING PROTEIN TCYJ"/>
    <property type="match status" value="1"/>
</dbReference>
<dbReference type="SUPFAM" id="SSF53850">
    <property type="entry name" value="Periplasmic binding protein-like II"/>
    <property type="match status" value="1"/>
</dbReference>
<organism evidence="4 5">
    <name type="scientific">Colwellia maritima</name>
    <dbReference type="NCBI Taxonomy" id="2912588"/>
    <lineage>
        <taxon>Bacteria</taxon>
        <taxon>Pseudomonadati</taxon>
        <taxon>Pseudomonadota</taxon>
        <taxon>Gammaproteobacteria</taxon>
        <taxon>Alteromonadales</taxon>
        <taxon>Colwelliaceae</taxon>
        <taxon>Colwellia</taxon>
    </lineage>
</organism>
<dbReference type="EMBL" id="JAKKSL010000002">
    <property type="protein sequence ID" value="MCI2284221.1"/>
    <property type="molecule type" value="Genomic_DNA"/>
</dbReference>
<comment type="caution">
    <text evidence="4">The sequence shown here is derived from an EMBL/GenBank/DDBJ whole genome shotgun (WGS) entry which is preliminary data.</text>
</comment>
<evidence type="ECO:0000313" key="4">
    <source>
        <dbReference type="EMBL" id="MCI2284221.1"/>
    </source>
</evidence>
<accession>A0ABS9X1Z2</accession>
<comment type="similarity">
    <text evidence="1">Belongs to the bacterial solute-binding protein 3 family.</text>
</comment>
<gene>
    <name evidence="4" type="ORF">L3081_13555</name>
</gene>
<evidence type="ECO:0000313" key="5">
    <source>
        <dbReference type="Proteomes" id="UP001139646"/>
    </source>
</evidence>
<evidence type="ECO:0000259" key="3">
    <source>
        <dbReference type="SMART" id="SM00062"/>
    </source>
</evidence>
<dbReference type="SMART" id="SM00062">
    <property type="entry name" value="PBPb"/>
    <property type="match status" value="1"/>
</dbReference>
<name>A0ABS9X1Z2_9GAMM</name>
<feature type="domain" description="Solute-binding protein family 3/N-terminal" evidence="3">
    <location>
        <begin position="10"/>
        <end position="241"/>
    </location>
</feature>
<dbReference type="Gene3D" id="3.40.190.10">
    <property type="entry name" value="Periplasmic binding protein-like II"/>
    <property type="match status" value="2"/>
</dbReference>
<dbReference type="Proteomes" id="UP001139646">
    <property type="component" value="Unassembled WGS sequence"/>
</dbReference>
<dbReference type="Pfam" id="PF00497">
    <property type="entry name" value="SBP_bac_3"/>
    <property type="match status" value="1"/>
</dbReference>
<protein>
    <submittedName>
        <fullName evidence="4">Transporter substrate-binding domain-containing protein</fullName>
    </submittedName>
</protein>
<keyword evidence="5" id="KW-1185">Reference proteome</keyword>
<evidence type="ECO:0000256" key="1">
    <source>
        <dbReference type="ARBA" id="ARBA00010333"/>
    </source>
</evidence>
<dbReference type="RefSeq" id="WP_242286672.1">
    <property type="nucleotide sequence ID" value="NZ_JAKKSL010000002.1"/>
</dbReference>
<keyword evidence="2" id="KW-0732">Signal</keyword>
<sequence>MLNCSAQSQEFSVGWELWYPYQYHNEQNKLTGVDIELFKLITENVGMSVSYVELPWQRHLMYIKSGNVDIAFGASYTKERAESAYYSIPYRKELVNLFVRKGMSDSIKLSQLSDLIGSKYLIGIENGYYYGKEYEQLKTNPDFISRINSVIDIEQNVKMLMKGHIDGFLADPMSIQSFVEKYKFQDEFEVHPLPIYQGDIFIMLSKKTCSQTDLDKINDAIISLKENGKLDQIINHWSIVK</sequence>
<evidence type="ECO:0000256" key="2">
    <source>
        <dbReference type="ARBA" id="ARBA00022729"/>
    </source>
</evidence>
<proteinExistence type="inferred from homology"/>